<gene>
    <name evidence="1" type="ORF">ACFOOL_16325</name>
</gene>
<sequence>MTARPALIRQSDVKRILQGAADAGITMGIVVKNGEALFLPVDRLAAEKEPSALERWKAKRNAGEAGGHS</sequence>
<evidence type="ECO:0000313" key="2">
    <source>
        <dbReference type="Proteomes" id="UP001595613"/>
    </source>
</evidence>
<dbReference type="EMBL" id="JBHRYD010000018">
    <property type="protein sequence ID" value="MFC3706314.1"/>
    <property type="molecule type" value="Genomic_DNA"/>
</dbReference>
<organism evidence="1 2">
    <name type="scientific">Devosia honganensis</name>
    <dbReference type="NCBI Taxonomy" id="1610527"/>
    <lineage>
        <taxon>Bacteria</taxon>
        <taxon>Pseudomonadati</taxon>
        <taxon>Pseudomonadota</taxon>
        <taxon>Alphaproteobacteria</taxon>
        <taxon>Hyphomicrobiales</taxon>
        <taxon>Devosiaceae</taxon>
        <taxon>Devosia</taxon>
    </lineage>
</organism>
<proteinExistence type="predicted"/>
<protein>
    <submittedName>
        <fullName evidence="1">Uncharacterized protein</fullName>
    </submittedName>
</protein>
<accession>A0ABV7X6T2</accession>
<keyword evidence="2" id="KW-1185">Reference proteome</keyword>
<dbReference type="Proteomes" id="UP001595613">
    <property type="component" value="Unassembled WGS sequence"/>
</dbReference>
<comment type="caution">
    <text evidence="1">The sequence shown here is derived from an EMBL/GenBank/DDBJ whole genome shotgun (WGS) entry which is preliminary data.</text>
</comment>
<name>A0ABV7X6T2_9HYPH</name>
<evidence type="ECO:0000313" key="1">
    <source>
        <dbReference type="EMBL" id="MFC3706314.1"/>
    </source>
</evidence>
<dbReference type="RefSeq" id="WP_380098441.1">
    <property type="nucleotide sequence ID" value="NZ_JBHRYD010000018.1"/>
</dbReference>
<reference evidence="2" key="1">
    <citation type="journal article" date="2019" name="Int. J. Syst. Evol. Microbiol.">
        <title>The Global Catalogue of Microorganisms (GCM) 10K type strain sequencing project: providing services to taxonomists for standard genome sequencing and annotation.</title>
        <authorList>
            <consortium name="The Broad Institute Genomics Platform"/>
            <consortium name="The Broad Institute Genome Sequencing Center for Infectious Disease"/>
            <person name="Wu L."/>
            <person name="Ma J."/>
        </authorList>
    </citation>
    <scope>NUCLEOTIDE SEQUENCE [LARGE SCALE GENOMIC DNA]</scope>
    <source>
        <strain evidence="2">KCTC 42281</strain>
    </source>
</reference>